<name>A0ABV0Y1X5_9TELE</name>
<proteinExistence type="predicted"/>
<protein>
    <submittedName>
        <fullName evidence="1">Uncharacterized protein</fullName>
    </submittedName>
</protein>
<evidence type="ECO:0000313" key="2">
    <source>
        <dbReference type="Proteomes" id="UP001469553"/>
    </source>
</evidence>
<dbReference type="Proteomes" id="UP001469553">
    <property type="component" value="Unassembled WGS sequence"/>
</dbReference>
<evidence type="ECO:0000313" key="1">
    <source>
        <dbReference type="EMBL" id="MEQ2287583.1"/>
    </source>
</evidence>
<sequence>MVTLEELQRSNAQVGESVDSITILHFLKRLRTENIVKYGVGDFHGVKFMGRWMDVNSGQSRKKDHKGCKGRETGPESERYDWIGSLNINARHISCKKTLKPCIIFLLLHNFALLCVGFSHNLKFQNTLKLKS</sequence>
<gene>
    <name evidence="1" type="ORF">AMECASPLE_014077</name>
</gene>
<dbReference type="EMBL" id="JAHRIP010019752">
    <property type="protein sequence ID" value="MEQ2287583.1"/>
    <property type="molecule type" value="Genomic_DNA"/>
</dbReference>
<accession>A0ABV0Y1X5</accession>
<organism evidence="1 2">
    <name type="scientific">Ameca splendens</name>
    <dbReference type="NCBI Taxonomy" id="208324"/>
    <lineage>
        <taxon>Eukaryota</taxon>
        <taxon>Metazoa</taxon>
        <taxon>Chordata</taxon>
        <taxon>Craniata</taxon>
        <taxon>Vertebrata</taxon>
        <taxon>Euteleostomi</taxon>
        <taxon>Actinopterygii</taxon>
        <taxon>Neopterygii</taxon>
        <taxon>Teleostei</taxon>
        <taxon>Neoteleostei</taxon>
        <taxon>Acanthomorphata</taxon>
        <taxon>Ovalentaria</taxon>
        <taxon>Atherinomorphae</taxon>
        <taxon>Cyprinodontiformes</taxon>
        <taxon>Goodeidae</taxon>
        <taxon>Ameca</taxon>
    </lineage>
</organism>
<comment type="caution">
    <text evidence="1">The sequence shown here is derived from an EMBL/GenBank/DDBJ whole genome shotgun (WGS) entry which is preliminary data.</text>
</comment>
<keyword evidence="2" id="KW-1185">Reference proteome</keyword>
<reference evidence="1 2" key="1">
    <citation type="submission" date="2021-06" db="EMBL/GenBank/DDBJ databases">
        <authorList>
            <person name="Palmer J.M."/>
        </authorList>
    </citation>
    <scope>NUCLEOTIDE SEQUENCE [LARGE SCALE GENOMIC DNA]</scope>
    <source>
        <strain evidence="1 2">AS_MEX2019</strain>
        <tissue evidence="1">Muscle</tissue>
    </source>
</reference>